<evidence type="ECO:0000313" key="4">
    <source>
        <dbReference type="Proteomes" id="UP000018144"/>
    </source>
</evidence>
<evidence type="ECO:0000313" key="3">
    <source>
        <dbReference type="EMBL" id="CCX32717.1"/>
    </source>
</evidence>
<reference evidence="3 4" key="1">
    <citation type="journal article" date="2013" name="PLoS Genet.">
        <title>The genome and development-dependent transcriptomes of Pyronema confluens: a window into fungal evolution.</title>
        <authorList>
            <person name="Traeger S."/>
            <person name="Altegoer F."/>
            <person name="Freitag M."/>
            <person name="Gabaldon T."/>
            <person name="Kempken F."/>
            <person name="Kumar A."/>
            <person name="Marcet-Houben M."/>
            <person name="Poggeler S."/>
            <person name="Stajich J.E."/>
            <person name="Nowrousian M."/>
        </authorList>
    </citation>
    <scope>NUCLEOTIDE SEQUENCE [LARGE SCALE GENOMIC DNA]</scope>
    <source>
        <strain evidence="4">CBS 100304</strain>
        <tissue evidence="3">Vegetative mycelium</tissue>
    </source>
</reference>
<feature type="domain" description="Clr5" evidence="2">
    <location>
        <begin position="1"/>
        <end position="54"/>
    </location>
</feature>
<dbReference type="AlphaFoldDB" id="U4LMA1"/>
<evidence type="ECO:0000256" key="1">
    <source>
        <dbReference type="SAM" id="MobiDB-lite"/>
    </source>
</evidence>
<feature type="compositionally biased region" description="Basic and acidic residues" evidence="1">
    <location>
        <begin position="67"/>
        <end position="81"/>
    </location>
</feature>
<dbReference type="STRING" id="1076935.U4LMA1"/>
<dbReference type="EMBL" id="HF935907">
    <property type="protein sequence ID" value="CCX32717.1"/>
    <property type="molecule type" value="Genomic_DNA"/>
</dbReference>
<accession>U4LMA1</accession>
<dbReference type="PANTHER" id="PTHR38788:SF3">
    <property type="entry name" value="CLR5 DOMAIN-CONTAINING PROTEIN"/>
    <property type="match status" value="1"/>
</dbReference>
<dbReference type="OrthoDB" id="4115389at2759"/>
<sequence>MTKNWEKEKERMHELYMMRNLKLATVIEIMSNQHQFQASERAYKQKFKEWQWFKKTQRSPAPAPVKQEQHSPIDDNSDHTPPRNGDLSQPYRMHQHRISGRGVSMDGSDYGHNFHIPFDPNQYPPVTTAEMDVYGHAAHHGHPMAPPAQHHGMTLGPYGRGGVSGQVSLPSVQTLHRHSIHRQHFHEHIREAERRVEMHQYEHAEDALQNALRSLQWLRESN</sequence>
<keyword evidence="4" id="KW-1185">Reference proteome</keyword>
<name>U4LMA1_PYROM</name>
<dbReference type="eggNOG" id="ENOG502SJRB">
    <property type="taxonomic scope" value="Eukaryota"/>
</dbReference>
<gene>
    <name evidence="3" type="ORF">PCON_13568</name>
</gene>
<protein>
    <recommendedName>
        <fullName evidence="2">Clr5 domain-containing protein</fullName>
    </recommendedName>
</protein>
<dbReference type="InterPro" id="IPR025676">
    <property type="entry name" value="Clr5_dom"/>
</dbReference>
<proteinExistence type="predicted"/>
<dbReference type="PANTHER" id="PTHR38788">
    <property type="entry name" value="CLR5 DOMAIN-CONTAINING PROTEIN"/>
    <property type="match status" value="1"/>
</dbReference>
<dbReference type="Pfam" id="PF14420">
    <property type="entry name" value="Clr5"/>
    <property type="match status" value="1"/>
</dbReference>
<dbReference type="Proteomes" id="UP000018144">
    <property type="component" value="Unassembled WGS sequence"/>
</dbReference>
<evidence type="ECO:0000259" key="2">
    <source>
        <dbReference type="Pfam" id="PF14420"/>
    </source>
</evidence>
<feature type="region of interest" description="Disordered" evidence="1">
    <location>
        <begin position="56"/>
        <end position="90"/>
    </location>
</feature>
<organism evidence="3 4">
    <name type="scientific">Pyronema omphalodes (strain CBS 100304)</name>
    <name type="common">Pyronema confluens</name>
    <dbReference type="NCBI Taxonomy" id="1076935"/>
    <lineage>
        <taxon>Eukaryota</taxon>
        <taxon>Fungi</taxon>
        <taxon>Dikarya</taxon>
        <taxon>Ascomycota</taxon>
        <taxon>Pezizomycotina</taxon>
        <taxon>Pezizomycetes</taxon>
        <taxon>Pezizales</taxon>
        <taxon>Pyronemataceae</taxon>
        <taxon>Pyronema</taxon>
    </lineage>
</organism>